<reference evidence="1 2" key="1">
    <citation type="journal article" date="2011" name="PLoS ONE">
        <title>The complete genome sequence of Thermoproteus tenax: a physiologically versatile member of the Crenarchaeota.</title>
        <authorList>
            <person name="Siebers B."/>
            <person name="Zaparty M."/>
            <person name="Raddatz G."/>
            <person name="Tjaden B."/>
            <person name="Albers S.V."/>
            <person name="Bell S.D."/>
            <person name="Blombach F."/>
            <person name="Kletzin A."/>
            <person name="Kyrpides N."/>
            <person name="Lanz C."/>
            <person name="Plagens A."/>
            <person name="Rampp M."/>
            <person name="Rosinus A."/>
            <person name="von Jan M."/>
            <person name="Makarova K.S."/>
            <person name="Klenk H.P."/>
            <person name="Schuster S.C."/>
            <person name="Hensel R."/>
        </authorList>
    </citation>
    <scope>NUCLEOTIDE SEQUENCE [LARGE SCALE GENOMIC DNA]</scope>
    <source>
        <strain evidence="2">ATCC 35583 / DSM 2078 / JCM 9277 / NBRC 100435 / Kra 1</strain>
    </source>
</reference>
<proteinExistence type="predicted"/>
<evidence type="ECO:0000313" key="2">
    <source>
        <dbReference type="Proteomes" id="UP000002654"/>
    </source>
</evidence>
<dbReference type="eggNOG" id="arCOG06056">
    <property type="taxonomic scope" value="Archaea"/>
</dbReference>
<keyword evidence="2" id="KW-1185">Reference proteome</keyword>
<protein>
    <submittedName>
        <fullName evidence="1">Ni,Fe-hydrogenase maturation factor</fullName>
    </submittedName>
</protein>
<dbReference type="OrthoDB" id="25399at2157"/>
<sequence length="158" mass="17400">MRVLLAYVGYILGGDLAVGIEAGHILEREGLPAIELSGDVFAMIDDLRKAAPDVLILIGAVKRGRQPGTLEVYKYVPQRVEDPLEANDLLRPSLEGRISLEDLLAGFRVVDPPAREIYVVECEPPHPDPVVGLSPEGEECAKRLAEKAVELYNYVRDR</sequence>
<dbReference type="PaxDb" id="768679-TTX_0029"/>
<dbReference type="SUPFAM" id="SSF53163">
    <property type="entry name" value="HybD-like"/>
    <property type="match status" value="1"/>
</dbReference>
<gene>
    <name evidence="1" type="primary">HoxM-2</name>
    <name evidence="1" type="ordered locus">TTX_0029</name>
</gene>
<dbReference type="PATRIC" id="fig|768679.9.peg.31"/>
<dbReference type="RefSeq" id="WP_014125966.1">
    <property type="nucleotide sequence ID" value="NC_016070.1"/>
</dbReference>
<organism evidence="1 2">
    <name type="scientific">Thermoproteus tenax (strain ATCC 35583 / DSM 2078 / JCM 9277 / NBRC 100435 / Kra 1)</name>
    <dbReference type="NCBI Taxonomy" id="768679"/>
    <lineage>
        <taxon>Archaea</taxon>
        <taxon>Thermoproteota</taxon>
        <taxon>Thermoprotei</taxon>
        <taxon>Thermoproteales</taxon>
        <taxon>Thermoproteaceae</taxon>
        <taxon>Thermoproteus</taxon>
    </lineage>
</organism>
<dbReference type="EMBL" id="FN869859">
    <property type="protein sequence ID" value="CCC80708.1"/>
    <property type="molecule type" value="Genomic_DNA"/>
</dbReference>
<dbReference type="HOGENOM" id="CLU_1665596_0_0_2"/>
<dbReference type="Gene3D" id="3.40.50.1450">
    <property type="entry name" value="HybD-like"/>
    <property type="match status" value="1"/>
</dbReference>
<dbReference type="AlphaFoldDB" id="G4RQ71"/>
<dbReference type="InterPro" id="IPR023430">
    <property type="entry name" value="Pept_HybD-like_dom_sf"/>
</dbReference>
<dbReference type="KEGG" id="ttn:TTX_0029"/>
<accession>G4RQ71</accession>
<evidence type="ECO:0000313" key="1">
    <source>
        <dbReference type="EMBL" id="CCC80708.1"/>
    </source>
</evidence>
<dbReference type="Proteomes" id="UP000002654">
    <property type="component" value="Chromosome"/>
</dbReference>
<dbReference type="GeneID" id="11263036"/>
<dbReference type="STRING" id="768679.TTX_0029"/>
<name>G4RQ71_THETK</name>